<proteinExistence type="predicted"/>
<name>A0ABQ4XQB5_9ASTR</name>
<dbReference type="Proteomes" id="UP001151760">
    <property type="component" value="Unassembled WGS sequence"/>
</dbReference>
<organism evidence="1 2">
    <name type="scientific">Tanacetum coccineum</name>
    <dbReference type="NCBI Taxonomy" id="301880"/>
    <lineage>
        <taxon>Eukaryota</taxon>
        <taxon>Viridiplantae</taxon>
        <taxon>Streptophyta</taxon>
        <taxon>Embryophyta</taxon>
        <taxon>Tracheophyta</taxon>
        <taxon>Spermatophyta</taxon>
        <taxon>Magnoliopsida</taxon>
        <taxon>eudicotyledons</taxon>
        <taxon>Gunneridae</taxon>
        <taxon>Pentapetalae</taxon>
        <taxon>asterids</taxon>
        <taxon>campanulids</taxon>
        <taxon>Asterales</taxon>
        <taxon>Asteraceae</taxon>
        <taxon>Asteroideae</taxon>
        <taxon>Anthemideae</taxon>
        <taxon>Anthemidinae</taxon>
        <taxon>Tanacetum</taxon>
    </lineage>
</organism>
<gene>
    <name evidence="1" type="ORF">Tco_0681724</name>
</gene>
<reference evidence="1" key="2">
    <citation type="submission" date="2022-01" db="EMBL/GenBank/DDBJ databases">
        <authorList>
            <person name="Yamashiro T."/>
            <person name="Shiraishi A."/>
            <person name="Satake H."/>
            <person name="Nakayama K."/>
        </authorList>
    </citation>
    <scope>NUCLEOTIDE SEQUENCE</scope>
</reference>
<keyword evidence="2" id="KW-1185">Reference proteome</keyword>
<dbReference type="EMBL" id="BQNB010009698">
    <property type="protein sequence ID" value="GJS67160.1"/>
    <property type="molecule type" value="Genomic_DNA"/>
</dbReference>
<reference evidence="1" key="1">
    <citation type="journal article" date="2022" name="Int. J. Mol. Sci.">
        <title>Draft Genome of Tanacetum Coccineum: Genomic Comparison of Closely Related Tanacetum-Family Plants.</title>
        <authorList>
            <person name="Yamashiro T."/>
            <person name="Shiraishi A."/>
            <person name="Nakayama K."/>
            <person name="Satake H."/>
        </authorList>
    </citation>
    <scope>NUCLEOTIDE SEQUENCE</scope>
</reference>
<protein>
    <submittedName>
        <fullName evidence="1">Uncharacterized protein</fullName>
    </submittedName>
</protein>
<sequence>MRPTSETQGLLGVDQLDSFLLKGLEKSIIQSDLESCNSIEDKSGEDFDIGMPIQHIDPVNTSYSAVQETMGTNGIKSEHLYSASANEIDEKKLELKDLPHHLEYAYLHGNKSFPIIILSKLFEKDKILLL</sequence>
<accession>A0ABQ4XQB5</accession>
<evidence type="ECO:0000313" key="2">
    <source>
        <dbReference type="Proteomes" id="UP001151760"/>
    </source>
</evidence>
<comment type="caution">
    <text evidence="1">The sequence shown here is derived from an EMBL/GenBank/DDBJ whole genome shotgun (WGS) entry which is preliminary data.</text>
</comment>
<evidence type="ECO:0000313" key="1">
    <source>
        <dbReference type="EMBL" id="GJS67160.1"/>
    </source>
</evidence>